<evidence type="ECO:0000256" key="6">
    <source>
        <dbReference type="ARBA" id="ARBA00023136"/>
    </source>
</evidence>
<accession>A0ABV7YIZ5</accession>
<dbReference type="CDD" id="cd06173">
    <property type="entry name" value="MFS_MefA_like"/>
    <property type="match status" value="1"/>
</dbReference>
<evidence type="ECO:0000313" key="9">
    <source>
        <dbReference type="Proteomes" id="UP001595699"/>
    </source>
</evidence>
<keyword evidence="9" id="KW-1185">Reference proteome</keyword>
<keyword evidence="2" id="KW-0813">Transport</keyword>
<dbReference type="Proteomes" id="UP001595699">
    <property type="component" value="Unassembled WGS sequence"/>
</dbReference>
<feature type="transmembrane region" description="Helical" evidence="7">
    <location>
        <begin position="42"/>
        <end position="60"/>
    </location>
</feature>
<feature type="transmembrane region" description="Helical" evidence="7">
    <location>
        <begin position="148"/>
        <end position="169"/>
    </location>
</feature>
<feature type="transmembrane region" description="Helical" evidence="7">
    <location>
        <begin position="213"/>
        <end position="233"/>
    </location>
</feature>
<gene>
    <name evidence="8" type="ORF">ACFOUW_24655</name>
</gene>
<feature type="transmembrane region" description="Helical" evidence="7">
    <location>
        <begin position="276"/>
        <end position="307"/>
    </location>
</feature>
<sequence>MRLASFHRLWLANGISLFGDQVSLIALPLVAVVTLQASPAEVGLLTAVAGVPLLLFGLPTGAWVDRTRRRRLLIAADLTRAATLAVIPIAFATGTISLEILLGVAFVVASMSVVFNIAISAVLPSLVPAERLVAANARLTQTRAVMQLAGPGLGGLVVQVVTAPFALLVDAVSYVGSALLLRRLPDAPIAGRDRSIRAGLALVWREPLLRASALSAGTYSFFNAAILALQVLYLTRQLHLTPAQLGLVLAAAGPGGLLGAALAVRVSGRLGLGPTMIAGLAIAGLGNLALPLAPIAVILAATFVNGAAQPLYNISQSSLRQMLVPSSLQGRVTATMTVIAGGAVPLGALVGGQAAELVGVRPTLFVAAIGTVASCLWAWGSPIRRLRNGVE</sequence>
<comment type="caution">
    <text evidence="8">The sequence shown here is derived from an EMBL/GenBank/DDBJ whole genome shotgun (WGS) entry which is preliminary data.</text>
</comment>
<dbReference type="EMBL" id="JBHRZH010000022">
    <property type="protein sequence ID" value="MFC3764048.1"/>
    <property type="molecule type" value="Genomic_DNA"/>
</dbReference>
<proteinExistence type="predicted"/>
<evidence type="ECO:0000256" key="3">
    <source>
        <dbReference type="ARBA" id="ARBA00022475"/>
    </source>
</evidence>
<feature type="transmembrane region" description="Helical" evidence="7">
    <location>
        <begin position="328"/>
        <end position="350"/>
    </location>
</feature>
<dbReference type="InterPro" id="IPR010290">
    <property type="entry name" value="TM_effector"/>
</dbReference>
<evidence type="ECO:0000256" key="1">
    <source>
        <dbReference type="ARBA" id="ARBA00004651"/>
    </source>
</evidence>
<comment type="subcellular location">
    <subcellularLocation>
        <location evidence="1">Cell membrane</location>
        <topology evidence="1">Multi-pass membrane protein</topology>
    </subcellularLocation>
</comment>
<dbReference type="Pfam" id="PF05977">
    <property type="entry name" value="MFS_3"/>
    <property type="match status" value="1"/>
</dbReference>
<feature type="transmembrane region" description="Helical" evidence="7">
    <location>
        <begin position="100"/>
        <end position="127"/>
    </location>
</feature>
<dbReference type="RefSeq" id="WP_205116120.1">
    <property type="nucleotide sequence ID" value="NZ_JAFBCM010000001.1"/>
</dbReference>
<dbReference type="Gene3D" id="1.20.1250.20">
    <property type="entry name" value="MFS general substrate transporter like domains"/>
    <property type="match status" value="1"/>
</dbReference>
<evidence type="ECO:0000256" key="7">
    <source>
        <dbReference type="SAM" id="Phobius"/>
    </source>
</evidence>
<evidence type="ECO:0000256" key="4">
    <source>
        <dbReference type="ARBA" id="ARBA00022692"/>
    </source>
</evidence>
<reference evidence="9" key="1">
    <citation type="journal article" date="2019" name="Int. J. Syst. Evol. Microbiol.">
        <title>The Global Catalogue of Microorganisms (GCM) 10K type strain sequencing project: providing services to taxonomists for standard genome sequencing and annotation.</title>
        <authorList>
            <consortium name="The Broad Institute Genomics Platform"/>
            <consortium name="The Broad Institute Genome Sequencing Center for Infectious Disease"/>
            <person name="Wu L."/>
            <person name="Ma J."/>
        </authorList>
    </citation>
    <scope>NUCLEOTIDE SEQUENCE [LARGE SCALE GENOMIC DNA]</scope>
    <source>
        <strain evidence="9">CGMCC 4.7241</strain>
    </source>
</reference>
<organism evidence="8 9">
    <name type="scientific">Tenggerimyces flavus</name>
    <dbReference type="NCBI Taxonomy" id="1708749"/>
    <lineage>
        <taxon>Bacteria</taxon>
        <taxon>Bacillati</taxon>
        <taxon>Actinomycetota</taxon>
        <taxon>Actinomycetes</taxon>
        <taxon>Propionibacteriales</taxon>
        <taxon>Nocardioidaceae</taxon>
        <taxon>Tenggerimyces</taxon>
    </lineage>
</organism>
<feature type="transmembrane region" description="Helical" evidence="7">
    <location>
        <begin position="362"/>
        <end position="379"/>
    </location>
</feature>
<name>A0ABV7YIZ5_9ACTN</name>
<protein>
    <submittedName>
        <fullName evidence="8">MFS transporter</fullName>
    </submittedName>
</protein>
<keyword evidence="5 7" id="KW-1133">Transmembrane helix</keyword>
<evidence type="ECO:0000313" key="8">
    <source>
        <dbReference type="EMBL" id="MFC3764048.1"/>
    </source>
</evidence>
<dbReference type="SUPFAM" id="SSF103473">
    <property type="entry name" value="MFS general substrate transporter"/>
    <property type="match status" value="1"/>
</dbReference>
<feature type="transmembrane region" description="Helical" evidence="7">
    <location>
        <begin position="245"/>
        <end position="264"/>
    </location>
</feature>
<keyword evidence="6 7" id="KW-0472">Membrane</keyword>
<keyword evidence="4 7" id="KW-0812">Transmembrane</keyword>
<dbReference type="PANTHER" id="PTHR23513">
    <property type="entry name" value="INTEGRAL MEMBRANE EFFLUX PROTEIN-RELATED"/>
    <property type="match status" value="1"/>
</dbReference>
<evidence type="ECO:0000256" key="5">
    <source>
        <dbReference type="ARBA" id="ARBA00022989"/>
    </source>
</evidence>
<dbReference type="InterPro" id="IPR036259">
    <property type="entry name" value="MFS_trans_sf"/>
</dbReference>
<evidence type="ECO:0000256" key="2">
    <source>
        <dbReference type="ARBA" id="ARBA00022448"/>
    </source>
</evidence>
<dbReference type="PANTHER" id="PTHR23513:SF6">
    <property type="entry name" value="MAJOR FACILITATOR SUPERFAMILY ASSOCIATED DOMAIN-CONTAINING PROTEIN"/>
    <property type="match status" value="1"/>
</dbReference>
<feature type="transmembrane region" description="Helical" evidence="7">
    <location>
        <begin position="12"/>
        <end position="36"/>
    </location>
</feature>
<keyword evidence="3" id="KW-1003">Cell membrane</keyword>